<dbReference type="InterPro" id="IPR013325">
    <property type="entry name" value="RNA_pol_sigma_r2"/>
</dbReference>
<reference evidence="6 7" key="1">
    <citation type="journal article" date="2009" name="Stand. Genomic Sci.">
        <title>Complete genome sequence of Pedobacter heparinus type strain (HIM 762-3).</title>
        <authorList>
            <person name="Han C."/>
            <person name="Spring S."/>
            <person name="Lapidus A."/>
            <person name="Del Rio T.G."/>
            <person name="Tice H."/>
            <person name="Copeland A."/>
            <person name="Cheng J.F."/>
            <person name="Lucas S."/>
            <person name="Chen F."/>
            <person name="Nolan M."/>
            <person name="Bruce D."/>
            <person name="Goodwin L."/>
            <person name="Pitluck S."/>
            <person name="Ivanova N."/>
            <person name="Mavromatis K."/>
            <person name="Mikhailova N."/>
            <person name="Pati A."/>
            <person name="Chen A."/>
            <person name="Palaniappan K."/>
            <person name="Land M."/>
            <person name="Hauser L."/>
            <person name="Chang Y.J."/>
            <person name="Jeffries C.C."/>
            <person name="Saunders E."/>
            <person name="Chertkov O."/>
            <person name="Brettin T."/>
            <person name="Goker M."/>
            <person name="Rohde M."/>
            <person name="Bristow J."/>
            <person name="Eisen J.A."/>
            <person name="Markowitz V."/>
            <person name="Hugenholtz P."/>
            <person name="Kyrpides N.C."/>
            <person name="Klenk H.P."/>
            <person name="Detter J.C."/>
        </authorList>
    </citation>
    <scope>NUCLEOTIDE SEQUENCE [LARGE SCALE GENOMIC DNA]</scope>
    <source>
        <strain evidence="7">ATCC 13125 / DSM 2366 / CIP 104194 / JCM 7457 / NBRC 12017 / NCIMB 9290 / NRRL B-14731 / HIM 762-3</strain>
    </source>
</reference>
<dbReference type="RefSeq" id="WP_015808063.1">
    <property type="nucleotide sequence ID" value="NC_013061.1"/>
</dbReference>
<dbReference type="HOGENOM" id="CLU_047691_4_1_10"/>
<evidence type="ECO:0000256" key="3">
    <source>
        <dbReference type="ARBA" id="ARBA00023082"/>
    </source>
</evidence>
<keyword evidence="4" id="KW-0804">Transcription</keyword>
<evidence type="ECO:0000256" key="2">
    <source>
        <dbReference type="ARBA" id="ARBA00023015"/>
    </source>
</evidence>
<evidence type="ECO:0000259" key="5">
    <source>
        <dbReference type="Pfam" id="PF08281"/>
    </source>
</evidence>
<dbReference type="InterPro" id="IPR013324">
    <property type="entry name" value="RNA_pol_sigma_r3/r4-like"/>
</dbReference>
<dbReference type="KEGG" id="phe:Phep_2246"/>
<feature type="domain" description="RNA polymerase sigma factor 70 region 4 type 2" evidence="5">
    <location>
        <begin position="120"/>
        <end position="171"/>
    </location>
</feature>
<evidence type="ECO:0000313" key="6">
    <source>
        <dbReference type="EMBL" id="ACU04450.1"/>
    </source>
</evidence>
<name>C6XY32_PEDHD</name>
<dbReference type="STRING" id="485917.Phep_2246"/>
<dbReference type="eggNOG" id="COG1595">
    <property type="taxonomic scope" value="Bacteria"/>
</dbReference>
<evidence type="ECO:0000256" key="4">
    <source>
        <dbReference type="ARBA" id="ARBA00023163"/>
    </source>
</evidence>
<evidence type="ECO:0000256" key="1">
    <source>
        <dbReference type="ARBA" id="ARBA00010641"/>
    </source>
</evidence>
<dbReference type="Pfam" id="PF08281">
    <property type="entry name" value="Sigma70_r4_2"/>
    <property type="match status" value="1"/>
</dbReference>
<proteinExistence type="inferred from homology"/>
<dbReference type="AlphaFoldDB" id="C6XY32"/>
<dbReference type="PANTHER" id="PTHR43133">
    <property type="entry name" value="RNA POLYMERASE ECF-TYPE SIGMA FACTO"/>
    <property type="match status" value="1"/>
</dbReference>
<dbReference type="InterPro" id="IPR013249">
    <property type="entry name" value="RNA_pol_sigma70_r4_t2"/>
</dbReference>
<accession>C6XY32</accession>
<evidence type="ECO:0000313" key="7">
    <source>
        <dbReference type="Proteomes" id="UP000000852"/>
    </source>
</evidence>
<gene>
    <name evidence="6" type="ordered locus">Phep_2246</name>
</gene>
<organism evidence="6 7">
    <name type="scientific">Pedobacter heparinus (strain ATCC 13125 / DSM 2366 / CIP 104194 / JCM 7457 / NBRC 12017 / NCIMB 9290 / NRRL B-14731 / HIM 762-3)</name>
    <dbReference type="NCBI Taxonomy" id="485917"/>
    <lineage>
        <taxon>Bacteria</taxon>
        <taxon>Pseudomonadati</taxon>
        <taxon>Bacteroidota</taxon>
        <taxon>Sphingobacteriia</taxon>
        <taxon>Sphingobacteriales</taxon>
        <taxon>Sphingobacteriaceae</taxon>
        <taxon>Pedobacter</taxon>
    </lineage>
</organism>
<dbReference type="SUPFAM" id="SSF88946">
    <property type="entry name" value="Sigma2 domain of RNA polymerase sigma factors"/>
    <property type="match status" value="1"/>
</dbReference>
<dbReference type="GO" id="GO:0016987">
    <property type="term" value="F:sigma factor activity"/>
    <property type="evidence" value="ECO:0007669"/>
    <property type="project" value="UniProtKB-KW"/>
</dbReference>
<keyword evidence="7" id="KW-1185">Reference proteome</keyword>
<protein>
    <submittedName>
        <fullName evidence="6">RNA polymerase sigma factor, sigma-70 family</fullName>
    </submittedName>
</protein>
<dbReference type="NCBIfam" id="TIGR02937">
    <property type="entry name" value="sigma70-ECF"/>
    <property type="match status" value="1"/>
</dbReference>
<dbReference type="PANTHER" id="PTHR43133:SF46">
    <property type="entry name" value="RNA POLYMERASE SIGMA-70 FACTOR ECF SUBFAMILY"/>
    <property type="match status" value="1"/>
</dbReference>
<keyword evidence="3" id="KW-0731">Sigma factor</keyword>
<dbReference type="GO" id="GO:0003677">
    <property type="term" value="F:DNA binding"/>
    <property type="evidence" value="ECO:0007669"/>
    <property type="project" value="InterPro"/>
</dbReference>
<dbReference type="Gene3D" id="1.10.1740.10">
    <property type="match status" value="1"/>
</dbReference>
<sequence length="190" mass="22277">MTDQELWKAIREDDPRAFAVLFEKHWSKIYTTAFSMLKDAEACSGIVHDIFLNLWIKREHLNIASFPAYLKAAARYHVYKYIKSLKASPIDYTDEPLSLEKAVSQNTGDERIRYMELENKVELYLKELPKRCQEIFILSRKENLSNEEIAKRLGISKRTVENQLTHALHHLRISMKDLIVVLILLEIMGR</sequence>
<dbReference type="Proteomes" id="UP000000852">
    <property type="component" value="Chromosome"/>
</dbReference>
<dbReference type="EMBL" id="CP001681">
    <property type="protein sequence ID" value="ACU04450.1"/>
    <property type="molecule type" value="Genomic_DNA"/>
</dbReference>
<keyword evidence="2" id="KW-0805">Transcription regulation</keyword>
<comment type="similarity">
    <text evidence="1">Belongs to the sigma-70 factor family. ECF subfamily.</text>
</comment>
<dbReference type="SUPFAM" id="SSF88659">
    <property type="entry name" value="Sigma3 and sigma4 domains of RNA polymerase sigma factors"/>
    <property type="match status" value="1"/>
</dbReference>
<dbReference type="InterPro" id="IPR014284">
    <property type="entry name" value="RNA_pol_sigma-70_dom"/>
</dbReference>
<dbReference type="InterPro" id="IPR039425">
    <property type="entry name" value="RNA_pol_sigma-70-like"/>
</dbReference>
<dbReference type="Gene3D" id="1.10.10.10">
    <property type="entry name" value="Winged helix-like DNA-binding domain superfamily/Winged helix DNA-binding domain"/>
    <property type="match status" value="1"/>
</dbReference>
<dbReference type="InterPro" id="IPR036388">
    <property type="entry name" value="WH-like_DNA-bd_sf"/>
</dbReference>
<dbReference type="GO" id="GO:0006352">
    <property type="term" value="P:DNA-templated transcription initiation"/>
    <property type="evidence" value="ECO:0007669"/>
    <property type="project" value="InterPro"/>
</dbReference>
<dbReference type="OrthoDB" id="665981at2"/>